<evidence type="ECO:0000313" key="1">
    <source>
        <dbReference type="EMBL" id="TGD96458.1"/>
    </source>
</evidence>
<dbReference type="EMBL" id="SRLB01000019">
    <property type="protein sequence ID" value="TGD96458.1"/>
    <property type="molecule type" value="Genomic_DNA"/>
</dbReference>
<sequence length="60" mass="6373">MLAHGDDGSFGRGLECVESLRRVAEDVHGGVVEACGYGPPEERPDVLSEELPRFFGKAGA</sequence>
<name>A0A4Z0NJG1_9HYPH</name>
<comment type="caution">
    <text evidence="1">The sequence shown here is derived from an EMBL/GenBank/DDBJ whole genome shotgun (WGS) entry which is preliminary data.</text>
</comment>
<dbReference type="RefSeq" id="WP_135417680.1">
    <property type="nucleotide sequence ID" value="NZ_SRLB01000019.1"/>
</dbReference>
<dbReference type="Proteomes" id="UP000297535">
    <property type="component" value="Unassembled WGS sequence"/>
</dbReference>
<protein>
    <submittedName>
        <fullName evidence="1">Uncharacterized protein</fullName>
    </submittedName>
</protein>
<organism evidence="1 2">
    <name type="scientific">Methylobacterium nonmethylotrophicum</name>
    <dbReference type="NCBI Taxonomy" id="1141884"/>
    <lineage>
        <taxon>Bacteria</taxon>
        <taxon>Pseudomonadati</taxon>
        <taxon>Pseudomonadota</taxon>
        <taxon>Alphaproteobacteria</taxon>
        <taxon>Hyphomicrobiales</taxon>
        <taxon>Methylobacteriaceae</taxon>
        <taxon>Methylobacterium</taxon>
    </lineage>
</organism>
<evidence type="ECO:0000313" key="2">
    <source>
        <dbReference type="Proteomes" id="UP000297535"/>
    </source>
</evidence>
<dbReference type="AlphaFoldDB" id="A0A4Z0NJG1"/>
<keyword evidence="2" id="KW-1185">Reference proteome</keyword>
<gene>
    <name evidence="1" type="ORF">EU555_23675</name>
</gene>
<proteinExistence type="predicted"/>
<reference evidence="1 2" key="1">
    <citation type="submission" date="2019-04" db="EMBL/GenBank/DDBJ databases">
        <authorList>
            <person name="Feng G."/>
            <person name="Zhu H."/>
        </authorList>
    </citation>
    <scope>NUCLEOTIDE SEQUENCE [LARGE SCALE GENOMIC DNA]</scope>
    <source>
        <strain evidence="1 2">6HR-1</strain>
    </source>
</reference>
<accession>A0A4Z0NJG1</accession>